<dbReference type="Pfam" id="PF01154">
    <property type="entry name" value="HMG_CoA_synt_N"/>
    <property type="match status" value="1"/>
</dbReference>
<dbReference type="FunFam" id="3.40.47.10:FF:000008">
    <property type="entry name" value="3-hydroxy-3-methylglutaryl coenzyme A synthase"/>
    <property type="match status" value="1"/>
</dbReference>
<proteinExistence type="inferred from homology"/>
<feature type="binding site" evidence="5">
    <location>
        <position position="271"/>
    </location>
    <ligand>
        <name>CoA</name>
        <dbReference type="ChEBI" id="CHEBI:57287"/>
    </ligand>
</feature>
<dbReference type="PANTHER" id="PTHR43323:SF2">
    <property type="entry name" value="HYDROXYMETHYLGLUTARYL-COA SYNTHASE"/>
    <property type="match status" value="1"/>
</dbReference>
<feature type="active site" description="Acyl-thioester intermediate" evidence="4">
    <location>
        <position position="129"/>
    </location>
</feature>
<evidence type="ECO:0000313" key="9">
    <source>
        <dbReference type="EMBL" id="CCE90162.1"/>
    </source>
</evidence>
<dbReference type="GO" id="GO:0004421">
    <property type="term" value="F:hydroxymethylglutaryl-CoA synthase activity"/>
    <property type="evidence" value="ECO:0007669"/>
    <property type="project" value="UniProtKB-EC"/>
</dbReference>
<dbReference type="HOGENOM" id="CLU_008065_0_1_1"/>
<dbReference type="InParanoid" id="G8ZNG8"/>
<evidence type="ECO:0000256" key="2">
    <source>
        <dbReference type="ARBA" id="ARBA00022679"/>
    </source>
</evidence>
<dbReference type="PANTHER" id="PTHR43323">
    <property type="entry name" value="3-HYDROXY-3-METHYLGLUTARYL COENZYME A SYNTHASE"/>
    <property type="match status" value="1"/>
</dbReference>
<comment type="catalytic activity">
    <reaction evidence="6">
        <text>acetoacetyl-CoA + acetyl-CoA + H2O = (3S)-3-hydroxy-3-methylglutaryl-CoA + CoA + H(+)</text>
        <dbReference type="Rhea" id="RHEA:10188"/>
        <dbReference type="ChEBI" id="CHEBI:15377"/>
        <dbReference type="ChEBI" id="CHEBI:15378"/>
        <dbReference type="ChEBI" id="CHEBI:43074"/>
        <dbReference type="ChEBI" id="CHEBI:57286"/>
        <dbReference type="ChEBI" id="CHEBI:57287"/>
        <dbReference type="ChEBI" id="CHEBI:57288"/>
        <dbReference type="EC" id="2.3.3.10"/>
    </reaction>
</comment>
<comment type="function">
    <text evidence="6">Catalyzes the condensation of acetyl-CoA with acetoacetyl-CoA to form HMG-CoA.</text>
</comment>
<dbReference type="CDD" id="cd00827">
    <property type="entry name" value="init_cond_enzymes"/>
    <property type="match status" value="1"/>
</dbReference>
<dbReference type="EMBL" id="HE616743">
    <property type="protein sequence ID" value="CCE90162.1"/>
    <property type="molecule type" value="Genomic_DNA"/>
</dbReference>
<feature type="binding site" evidence="5">
    <location>
        <position position="275"/>
    </location>
    <ligand>
        <name>CoA</name>
        <dbReference type="ChEBI" id="CHEBI:57287"/>
    </ligand>
</feature>
<dbReference type="SUPFAM" id="SSF53901">
    <property type="entry name" value="Thiolase-like"/>
    <property type="match status" value="2"/>
</dbReference>
<evidence type="ECO:0000259" key="8">
    <source>
        <dbReference type="Pfam" id="PF08540"/>
    </source>
</evidence>
<dbReference type="FunCoup" id="G8ZNG8">
    <property type="interactions" value="704"/>
</dbReference>
<accession>G8ZNG8</accession>
<sequence>MTETKKQKTLDHPTRPQNVGIKGIEVYIPSRCVNEGELEKFDGVSTGKYTIGLGQTNMSFVDDREDTASMCLTACSKLLKNYSIDPHHIGRLEVGTESLIDKSKSIKSVLTQLFDGNSDLEGVDTLNACYGGTNALFNSLNWIESSAWDGRDAIVVCGDIAIYDKGPARPTGGAGTVALWIGPDAPIAFDSVRGSYMENAYDFYKPDFTSEYPYVDGHFSLACYVKALDQVYKNYSRKAIAKGLATEPAGPEAVNVAKYFDYNVFHVPNCKLVNKSYGRLVYNDFRADPSLYPAVDAQLATVDVEKSLADKSIEKTFVNASKALHKEKVEPSLIVPTNTGNMYTASVYAALASLIFFVGSEKLQGKRVGLFSYGSGLAASLFSCKVIGDLSKMASVLDLDNKLKDRKTESPEDYEKAIHLREQAHLKKDFTPQGSIDELKPGTYYLEKIDDRFRRSYGVKN</sequence>
<feature type="active site" description="Proton donor/acceptor" evidence="4">
    <location>
        <position position="266"/>
    </location>
</feature>
<dbReference type="GO" id="GO:0010142">
    <property type="term" value="P:farnesyl diphosphate biosynthetic process, mevalonate pathway"/>
    <property type="evidence" value="ECO:0007669"/>
    <property type="project" value="EnsemblFungi"/>
</dbReference>
<evidence type="ECO:0000256" key="6">
    <source>
        <dbReference type="RuleBase" id="RU364071"/>
    </source>
</evidence>
<evidence type="ECO:0000256" key="3">
    <source>
        <dbReference type="ARBA" id="ARBA00073381"/>
    </source>
</evidence>
<dbReference type="OrthoDB" id="1269963at2759"/>
<dbReference type="AlphaFoldDB" id="G8ZNG8"/>
<dbReference type="InterPro" id="IPR013746">
    <property type="entry name" value="HMG_CoA_synt_C_dom"/>
</dbReference>
<feature type="domain" description="Hydroxymethylglutaryl-coenzyme A synthase N-terminal" evidence="7">
    <location>
        <begin position="15"/>
        <end position="186"/>
    </location>
</feature>
<dbReference type="GeneID" id="11503395"/>
<dbReference type="GO" id="GO:0006696">
    <property type="term" value="P:ergosterol biosynthetic process"/>
    <property type="evidence" value="ECO:0007669"/>
    <property type="project" value="EnsemblFungi"/>
</dbReference>
<dbReference type="STRING" id="1076872.G8ZNG8"/>
<dbReference type="InterPro" id="IPR013528">
    <property type="entry name" value="HMG_CoA_synth_N"/>
</dbReference>
<evidence type="ECO:0000256" key="5">
    <source>
        <dbReference type="PIRSR" id="PIRSR610122-2"/>
    </source>
</evidence>
<organism evidence="9 10">
    <name type="scientific">Torulaspora delbrueckii</name>
    <name type="common">Yeast</name>
    <name type="synonym">Candida colliculosa</name>
    <dbReference type="NCBI Taxonomy" id="4950"/>
    <lineage>
        <taxon>Eukaryota</taxon>
        <taxon>Fungi</taxon>
        <taxon>Dikarya</taxon>
        <taxon>Ascomycota</taxon>
        <taxon>Saccharomycotina</taxon>
        <taxon>Saccharomycetes</taxon>
        <taxon>Saccharomycetales</taxon>
        <taxon>Saccharomycetaceae</taxon>
        <taxon>Torulaspora</taxon>
    </lineage>
</organism>
<evidence type="ECO:0000256" key="4">
    <source>
        <dbReference type="PIRSR" id="PIRSR610122-1"/>
    </source>
</evidence>
<dbReference type="EC" id="2.3.3.10" evidence="6"/>
<feature type="domain" description="Hydroxymethylglutaryl-coenzyme A synthase C-terminal" evidence="8">
    <location>
        <begin position="187"/>
        <end position="460"/>
    </location>
</feature>
<dbReference type="InterPro" id="IPR010122">
    <property type="entry name" value="HMG_CoA_synthase_euk"/>
</dbReference>
<dbReference type="Proteomes" id="UP000005627">
    <property type="component" value="Chromosome 2"/>
</dbReference>
<comment type="similarity">
    <text evidence="1 6">Belongs to the thiolase-like superfamily. HMG-CoA synthase family.</text>
</comment>
<dbReference type="InterPro" id="IPR016039">
    <property type="entry name" value="Thiolase-like"/>
</dbReference>
<evidence type="ECO:0000313" key="10">
    <source>
        <dbReference type="Proteomes" id="UP000005627"/>
    </source>
</evidence>
<keyword evidence="2 6" id="KW-0808">Transferase</keyword>
<feature type="active site" description="Proton donor/acceptor" evidence="4">
    <location>
        <position position="97"/>
    </location>
</feature>
<reference evidence="9 10" key="1">
    <citation type="journal article" date="2011" name="Proc. Natl. Acad. Sci. U.S.A.">
        <title>Evolutionary erosion of yeast sex chromosomes by mating-type switching accidents.</title>
        <authorList>
            <person name="Gordon J.L."/>
            <person name="Armisen D."/>
            <person name="Proux-Wera E."/>
            <person name="Oheigeartaigh S.S."/>
            <person name="Byrne K.P."/>
            <person name="Wolfe K.H."/>
        </authorList>
    </citation>
    <scope>NUCLEOTIDE SEQUENCE [LARGE SCALE GENOMIC DNA]</scope>
    <source>
        <strain evidence="10">ATCC 10662 / CBS 1146 / NBRC 0425 / NCYC 2629 / NRRL Y-866</strain>
    </source>
</reference>
<evidence type="ECO:0000256" key="1">
    <source>
        <dbReference type="ARBA" id="ARBA00007061"/>
    </source>
</evidence>
<evidence type="ECO:0000259" key="7">
    <source>
        <dbReference type="Pfam" id="PF01154"/>
    </source>
</evidence>
<dbReference type="NCBIfam" id="TIGR01833">
    <property type="entry name" value="HMG-CoA-S_euk"/>
    <property type="match status" value="1"/>
</dbReference>
<keyword evidence="10" id="KW-1185">Reference proteome</keyword>
<dbReference type="Gene3D" id="3.40.47.10">
    <property type="match status" value="1"/>
</dbReference>
<dbReference type="Pfam" id="PF08540">
    <property type="entry name" value="HMG_CoA_synt_C"/>
    <property type="match status" value="1"/>
</dbReference>
<dbReference type="GO" id="GO:0006084">
    <property type="term" value="P:acetyl-CoA metabolic process"/>
    <property type="evidence" value="ECO:0007669"/>
    <property type="project" value="EnsemblFungi"/>
</dbReference>
<name>G8ZNG8_TORDE</name>
<dbReference type="KEGG" id="tdl:TDEL_0B00330"/>
<protein>
    <recommendedName>
        <fullName evidence="3 6">Hydroxymethylglutaryl-CoA synthase</fullName>
        <shortName evidence="6">HMG-CoA synthase</shortName>
        <ecNumber evidence="6">2.3.3.10</ecNumber>
    </recommendedName>
    <alternativeName>
        <fullName evidence="6">3-hydroxy-3-methylglutaryl coenzyme A synthase</fullName>
    </alternativeName>
</protein>
<feature type="binding site" evidence="5">
    <location>
        <position position="220"/>
    </location>
    <ligand>
        <name>CoA</name>
        <dbReference type="ChEBI" id="CHEBI:57287"/>
    </ligand>
</feature>
<dbReference type="RefSeq" id="XP_003679373.1">
    <property type="nucleotide sequence ID" value="XM_003679325.1"/>
</dbReference>
<gene>
    <name evidence="9" type="primary">TDEL0B00330</name>
    <name evidence="9" type="ORF">TDEL_0B00330</name>
</gene>
<dbReference type="eggNOG" id="KOG1393">
    <property type="taxonomic scope" value="Eukaryota"/>
</dbReference>